<keyword evidence="2" id="KW-1133">Transmembrane helix</keyword>
<feature type="transmembrane region" description="Helical" evidence="2">
    <location>
        <begin position="641"/>
        <end position="663"/>
    </location>
</feature>
<organism evidence="3 4">
    <name type="scientific">Penicillium malachiteum</name>
    <dbReference type="NCBI Taxonomy" id="1324776"/>
    <lineage>
        <taxon>Eukaryota</taxon>
        <taxon>Fungi</taxon>
        <taxon>Dikarya</taxon>
        <taxon>Ascomycota</taxon>
        <taxon>Pezizomycotina</taxon>
        <taxon>Eurotiomycetes</taxon>
        <taxon>Eurotiomycetidae</taxon>
        <taxon>Eurotiales</taxon>
        <taxon>Aspergillaceae</taxon>
        <taxon>Penicillium</taxon>
    </lineage>
</organism>
<dbReference type="EMBL" id="JAQJAN010000001">
    <property type="protein sequence ID" value="KAJ5741042.1"/>
    <property type="molecule type" value="Genomic_DNA"/>
</dbReference>
<evidence type="ECO:0000256" key="2">
    <source>
        <dbReference type="SAM" id="Phobius"/>
    </source>
</evidence>
<reference evidence="3" key="2">
    <citation type="submission" date="2023-01" db="EMBL/GenBank/DDBJ databases">
        <authorList>
            <person name="Petersen C."/>
        </authorList>
    </citation>
    <scope>NUCLEOTIDE SEQUENCE</scope>
    <source>
        <strain evidence="3">IBT 17514</strain>
    </source>
</reference>
<gene>
    <name evidence="3" type="ORF">N7493_000914</name>
</gene>
<feature type="region of interest" description="Disordered" evidence="1">
    <location>
        <begin position="739"/>
        <end position="760"/>
    </location>
</feature>
<evidence type="ECO:0000313" key="3">
    <source>
        <dbReference type="EMBL" id="KAJ5741042.1"/>
    </source>
</evidence>
<sequence>MGPRGNLDPSLSKGTLKLAAPPKWPLNVRYQGRSQVSDKVPLKMPTEQGYAHVEQIPTEATAEAALKTDTVGWAGETQNSEKPKQKIKPARCVQNRVVIRDTMYKSGRSLTSLTYNVKSLFFLALSLPLTIITWILTSLADRGWTDPFVVLGTGSRSIFLWVAASILVFNAIQQPVQLLVSGETLTIVGTADIPEFKINYQANNRAGWDPVFDKTLLGWDLEPGDLEQVPSGLIVEDVLKKTMMVSNRDPQLYIWPMPNSTVDWAHAWISPSPNNLNNSLFYWTAPPQYFFLSEFQNGTTTSVLREHAMRLNTSLECATISWNDFPDDCSSSNPFQASYKFSNMKVRACVPGNHTQVPWTLSRDRQDIQEEAYLSVNSIDASQAFNMHCTASTTRGYFELGNVHNNFQPSDILQAWPSAEELQEEFNDYIVHVSDRDVSTEAPTTRTPATDTITDWRLPATYSSNSTDTNSTVPGPLTTSFMALFGDSSLLNTISLASANETDHGTIFRPIYQQGSIPFSRYCGTAQFNIGQACNEFTFLHNLCLPFFWVEEPDIVGESSLEAGVLKSLKIFNPNTQAGIEPLQALLSAMYFSMESYLLQTQSVTSGSSQLVTDDPPTARPILSSSGTTVTKPAMSSKGKIAGSILLGLQIFALIVLACYIYSTPTWAATLDALAVLRMGSSLGSLPALGPMEQYQAEELRRKDGLIGAVENWERDEMVILPRISIGAPGLINRATNARAKEAPADTVEEGIDSSNNTRP</sequence>
<keyword evidence="2" id="KW-0812">Transmembrane</keyword>
<keyword evidence="2" id="KW-0472">Membrane</keyword>
<protein>
    <submittedName>
        <fullName evidence="3">Uncharacterized protein</fullName>
    </submittedName>
</protein>
<evidence type="ECO:0000313" key="4">
    <source>
        <dbReference type="Proteomes" id="UP001215712"/>
    </source>
</evidence>
<dbReference type="Proteomes" id="UP001215712">
    <property type="component" value="Unassembled WGS sequence"/>
</dbReference>
<evidence type="ECO:0000256" key="1">
    <source>
        <dbReference type="SAM" id="MobiDB-lite"/>
    </source>
</evidence>
<comment type="caution">
    <text evidence="3">The sequence shown here is derived from an EMBL/GenBank/DDBJ whole genome shotgun (WGS) entry which is preliminary data.</text>
</comment>
<accession>A0AAD6N1F8</accession>
<proteinExistence type="predicted"/>
<name>A0AAD6N1F8_9EURO</name>
<dbReference type="AlphaFoldDB" id="A0AAD6N1F8"/>
<keyword evidence="4" id="KW-1185">Reference proteome</keyword>
<reference evidence="3" key="1">
    <citation type="journal article" date="2023" name="IMA Fungus">
        <title>Comparative genomic study of the Penicillium genus elucidates a diverse pangenome and 15 lateral gene transfer events.</title>
        <authorList>
            <person name="Petersen C."/>
            <person name="Sorensen T."/>
            <person name="Nielsen M.R."/>
            <person name="Sondergaard T.E."/>
            <person name="Sorensen J.L."/>
            <person name="Fitzpatrick D.A."/>
            <person name="Frisvad J.C."/>
            <person name="Nielsen K.L."/>
        </authorList>
    </citation>
    <scope>NUCLEOTIDE SEQUENCE</scope>
    <source>
        <strain evidence="3">IBT 17514</strain>
    </source>
</reference>